<dbReference type="Pfam" id="PF04893">
    <property type="entry name" value="Yip1"/>
    <property type="match status" value="1"/>
</dbReference>
<evidence type="ECO:0000256" key="7">
    <source>
        <dbReference type="SAM" id="MobiDB-lite"/>
    </source>
</evidence>
<sequence length="242" mass="26555">MSEVPHVAIDLDSLEKEIAASEQQRRDAAYASLSGNIGNAPSRHSSRQNSEPSGEPGVDFDTLDEPVIDTIKRDLRLVSEKFAQVMRPHDNQKLLRDWDLWGPIFICVVLALLLHGSSSSSKGPMFTEIFTMTFFGSCVVTANIKLLDGGISFFQSVCVLGYCLLPMVAASLMCRFIALTLSATALSLALKLLSAAFGFGWATYASMGFLAGAYPEKRKILVIYPIFLFYFVVSWLTLSYSG</sequence>
<evidence type="ECO:0000256" key="5">
    <source>
        <dbReference type="ARBA" id="ARBA00023136"/>
    </source>
</evidence>
<dbReference type="InterPro" id="IPR045231">
    <property type="entry name" value="Yip1/4-like"/>
</dbReference>
<dbReference type="WBParaSite" id="Pan_g14045.t1">
    <property type="protein sequence ID" value="Pan_g14045.t1"/>
    <property type="gene ID" value="Pan_g14045"/>
</dbReference>
<feature type="transmembrane region" description="Helical" evidence="6">
    <location>
        <begin position="100"/>
        <end position="117"/>
    </location>
</feature>
<keyword evidence="4 6" id="KW-1133">Transmembrane helix</keyword>
<evidence type="ECO:0000256" key="6">
    <source>
        <dbReference type="RuleBase" id="RU361264"/>
    </source>
</evidence>
<reference evidence="10" key="2">
    <citation type="submission" date="2020-10" db="UniProtKB">
        <authorList>
            <consortium name="WormBaseParasite"/>
        </authorList>
    </citation>
    <scope>IDENTIFICATION</scope>
</reference>
<feature type="transmembrane region" description="Helical" evidence="6">
    <location>
        <begin position="221"/>
        <end position="240"/>
    </location>
</feature>
<evidence type="ECO:0000256" key="3">
    <source>
        <dbReference type="ARBA" id="ARBA00022692"/>
    </source>
</evidence>
<feature type="compositionally biased region" description="Polar residues" evidence="7">
    <location>
        <begin position="33"/>
        <end position="52"/>
    </location>
</feature>
<protein>
    <recommendedName>
        <fullName evidence="6">Protein YIPF</fullName>
    </recommendedName>
</protein>
<evidence type="ECO:0000256" key="1">
    <source>
        <dbReference type="ARBA" id="ARBA00004141"/>
    </source>
</evidence>
<feature type="transmembrane region" description="Helical" evidence="6">
    <location>
        <begin position="159"/>
        <end position="186"/>
    </location>
</feature>
<reference evidence="9" key="1">
    <citation type="journal article" date="2013" name="Genetics">
        <title>The draft genome and transcriptome of Panagrellus redivivus are shaped by the harsh demands of a free-living lifestyle.</title>
        <authorList>
            <person name="Srinivasan J."/>
            <person name="Dillman A.R."/>
            <person name="Macchietto M.G."/>
            <person name="Heikkinen L."/>
            <person name="Lakso M."/>
            <person name="Fracchia K.M."/>
            <person name="Antoshechkin I."/>
            <person name="Mortazavi A."/>
            <person name="Wong G."/>
            <person name="Sternberg P.W."/>
        </authorList>
    </citation>
    <scope>NUCLEOTIDE SEQUENCE [LARGE SCALE GENOMIC DNA]</scope>
    <source>
        <strain evidence="9">MT8872</strain>
    </source>
</reference>
<comment type="subcellular location">
    <subcellularLocation>
        <location evidence="6">Golgi apparatus membrane</location>
        <topology evidence="6">Multi-pass membrane protein</topology>
    </subcellularLocation>
    <subcellularLocation>
        <location evidence="1">Membrane</location>
        <topology evidence="1">Multi-pass membrane protein</topology>
    </subcellularLocation>
</comment>
<dbReference type="InterPro" id="IPR006977">
    <property type="entry name" value="Yip1_dom"/>
</dbReference>
<proteinExistence type="inferred from homology"/>
<comment type="similarity">
    <text evidence="2 6">Belongs to the YIP1 family.</text>
</comment>
<feature type="region of interest" description="Disordered" evidence="7">
    <location>
        <begin position="20"/>
        <end position="62"/>
    </location>
</feature>
<dbReference type="AlphaFoldDB" id="A0A7E4UYD1"/>
<dbReference type="PANTHER" id="PTHR21236:SF1">
    <property type="entry name" value="PROTEIN YIPF6"/>
    <property type="match status" value="1"/>
</dbReference>
<dbReference type="GO" id="GO:0000139">
    <property type="term" value="C:Golgi membrane"/>
    <property type="evidence" value="ECO:0007669"/>
    <property type="project" value="UniProtKB-SubCell"/>
</dbReference>
<organism evidence="9 10">
    <name type="scientific">Panagrellus redivivus</name>
    <name type="common">Microworm</name>
    <dbReference type="NCBI Taxonomy" id="6233"/>
    <lineage>
        <taxon>Eukaryota</taxon>
        <taxon>Metazoa</taxon>
        <taxon>Ecdysozoa</taxon>
        <taxon>Nematoda</taxon>
        <taxon>Chromadorea</taxon>
        <taxon>Rhabditida</taxon>
        <taxon>Tylenchina</taxon>
        <taxon>Panagrolaimomorpha</taxon>
        <taxon>Panagrolaimoidea</taxon>
        <taxon>Panagrolaimidae</taxon>
        <taxon>Panagrellus</taxon>
    </lineage>
</organism>
<evidence type="ECO:0000313" key="9">
    <source>
        <dbReference type="Proteomes" id="UP000492821"/>
    </source>
</evidence>
<feature type="transmembrane region" description="Helical" evidence="6">
    <location>
        <begin position="129"/>
        <end position="147"/>
    </location>
</feature>
<evidence type="ECO:0000256" key="2">
    <source>
        <dbReference type="ARBA" id="ARBA00010596"/>
    </source>
</evidence>
<dbReference type="GO" id="GO:0005802">
    <property type="term" value="C:trans-Golgi network"/>
    <property type="evidence" value="ECO:0007669"/>
    <property type="project" value="TreeGrafter"/>
</dbReference>
<keyword evidence="3 6" id="KW-0812">Transmembrane</keyword>
<keyword evidence="5 6" id="KW-0472">Membrane</keyword>
<keyword evidence="9" id="KW-1185">Reference proteome</keyword>
<dbReference type="Proteomes" id="UP000492821">
    <property type="component" value="Unassembled WGS sequence"/>
</dbReference>
<evidence type="ECO:0000313" key="10">
    <source>
        <dbReference type="WBParaSite" id="Pan_g14045.t1"/>
    </source>
</evidence>
<accession>A0A7E4UYD1</accession>
<evidence type="ECO:0000256" key="4">
    <source>
        <dbReference type="ARBA" id="ARBA00022989"/>
    </source>
</evidence>
<feature type="domain" description="Yip1" evidence="8">
    <location>
        <begin position="91"/>
        <end position="236"/>
    </location>
</feature>
<name>A0A7E4UYD1_PANRE</name>
<dbReference type="GO" id="GO:0006888">
    <property type="term" value="P:endoplasmic reticulum to Golgi vesicle-mediated transport"/>
    <property type="evidence" value="ECO:0007669"/>
    <property type="project" value="InterPro"/>
</dbReference>
<evidence type="ECO:0000259" key="8">
    <source>
        <dbReference type="Pfam" id="PF04893"/>
    </source>
</evidence>
<dbReference type="PANTHER" id="PTHR21236">
    <property type="entry name" value="GOLGI MEMBRANE PROTEIN YIP1"/>
    <property type="match status" value="1"/>
</dbReference>
<feature type="transmembrane region" description="Helical" evidence="6">
    <location>
        <begin position="192"/>
        <end position="214"/>
    </location>
</feature>